<protein>
    <submittedName>
        <fullName evidence="1">Uncharacterized protein</fullName>
    </submittedName>
</protein>
<sequence>HQVHRNFLSTRCKGGKDNWVDVYTISGVRDGARGIEAPRRHRFQEQRSSPRIRCFRRGTAAHLAQLRLRFRKDARHGRELRVPRPSQFRHWDESHSRRSRDDSSRLAEFPKALLRRRSGQTLRKDTSEIAQLLLRCHHLHSREKHRRRIRSL</sequence>
<organism evidence="1 2">
    <name type="scientific">Pristionchus fissidentatus</name>
    <dbReference type="NCBI Taxonomy" id="1538716"/>
    <lineage>
        <taxon>Eukaryota</taxon>
        <taxon>Metazoa</taxon>
        <taxon>Ecdysozoa</taxon>
        <taxon>Nematoda</taxon>
        <taxon>Chromadorea</taxon>
        <taxon>Rhabditida</taxon>
        <taxon>Rhabditina</taxon>
        <taxon>Diplogasteromorpha</taxon>
        <taxon>Diplogasteroidea</taxon>
        <taxon>Neodiplogasteridae</taxon>
        <taxon>Pristionchus</taxon>
    </lineage>
</organism>
<proteinExistence type="predicted"/>
<dbReference type="AlphaFoldDB" id="A0AAV5VWP8"/>
<reference evidence="1" key="1">
    <citation type="submission" date="2023-10" db="EMBL/GenBank/DDBJ databases">
        <title>Genome assembly of Pristionchus species.</title>
        <authorList>
            <person name="Yoshida K."/>
            <person name="Sommer R.J."/>
        </authorList>
    </citation>
    <scope>NUCLEOTIDE SEQUENCE</scope>
    <source>
        <strain evidence="1">RS5133</strain>
    </source>
</reference>
<name>A0AAV5VWP8_9BILA</name>
<keyword evidence="2" id="KW-1185">Reference proteome</keyword>
<evidence type="ECO:0000313" key="2">
    <source>
        <dbReference type="Proteomes" id="UP001432322"/>
    </source>
</evidence>
<comment type="caution">
    <text evidence="1">The sequence shown here is derived from an EMBL/GenBank/DDBJ whole genome shotgun (WGS) entry which is preliminary data.</text>
</comment>
<dbReference type="Proteomes" id="UP001432322">
    <property type="component" value="Unassembled WGS sequence"/>
</dbReference>
<feature type="non-terminal residue" evidence="1">
    <location>
        <position position="1"/>
    </location>
</feature>
<accession>A0AAV5VWP8</accession>
<dbReference type="EMBL" id="BTSY01000004">
    <property type="protein sequence ID" value="GMT22693.1"/>
    <property type="molecule type" value="Genomic_DNA"/>
</dbReference>
<evidence type="ECO:0000313" key="1">
    <source>
        <dbReference type="EMBL" id="GMT22693.1"/>
    </source>
</evidence>
<gene>
    <name evidence="1" type="ORF">PFISCL1PPCAC_13990</name>
</gene>